<sequence>MMKGEKAVVKIPFFPYNIHVMVFWDFSRKYALGKSAGTSDHAFKHRNDKREKWVYR</sequence>
<name>B5CS15_9FIRM</name>
<reference evidence="1 2" key="1">
    <citation type="submission" date="2008-08" db="EMBL/GenBank/DDBJ databases">
        <title>Draft genome sequence of Ruminococcus lactaris ATCC 29176.</title>
        <authorList>
            <person name="Sudarsanam P."/>
            <person name="Ley R."/>
            <person name="Guruge J."/>
            <person name="Turnbaugh P.J."/>
            <person name="Mahowald M."/>
            <person name="Liep D."/>
            <person name="Gordon J."/>
        </authorList>
    </citation>
    <scope>NUCLEOTIDE SEQUENCE [LARGE SCALE GENOMIC DNA]</scope>
    <source>
        <strain evidence="1 2">ATCC 29176</strain>
    </source>
</reference>
<dbReference type="EMBL" id="ABOU02000048">
    <property type="protein sequence ID" value="EDY32103.1"/>
    <property type="molecule type" value="Genomic_DNA"/>
</dbReference>
<reference evidence="1 2" key="2">
    <citation type="submission" date="2008-08" db="EMBL/GenBank/DDBJ databases">
        <authorList>
            <person name="Fulton L."/>
            <person name="Clifton S."/>
            <person name="Fulton B."/>
            <person name="Xu J."/>
            <person name="Minx P."/>
            <person name="Pepin K.H."/>
            <person name="Johnson M."/>
            <person name="Bhonagiri V."/>
            <person name="Nash W.E."/>
            <person name="Mardis E.R."/>
            <person name="Wilson R.K."/>
        </authorList>
    </citation>
    <scope>NUCLEOTIDE SEQUENCE [LARGE SCALE GENOMIC DNA]</scope>
    <source>
        <strain evidence="1 2">ATCC 29176</strain>
    </source>
</reference>
<accession>B5CS15</accession>
<gene>
    <name evidence="1" type="ORF">RUMLAC_02266</name>
</gene>
<evidence type="ECO:0000313" key="1">
    <source>
        <dbReference type="EMBL" id="EDY32103.1"/>
    </source>
</evidence>
<proteinExistence type="predicted"/>
<comment type="caution">
    <text evidence="1">The sequence shown here is derived from an EMBL/GenBank/DDBJ whole genome shotgun (WGS) entry which is preliminary data.</text>
</comment>
<dbReference type="Proteomes" id="UP000003254">
    <property type="component" value="Unassembled WGS sequence"/>
</dbReference>
<evidence type="ECO:0000313" key="2">
    <source>
        <dbReference type="Proteomes" id="UP000003254"/>
    </source>
</evidence>
<dbReference type="AlphaFoldDB" id="B5CS15"/>
<dbReference type="HOGENOM" id="CLU_3011590_0_0_9"/>
<organism evidence="1 2">
    <name type="scientific">[Ruminococcus] lactaris ATCC 29176</name>
    <dbReference type="NCBI Taxonomy" id="471875"/>
    <lineage>
        <taxon>Bacteria</taxon>
        <taxon>Bacillati</taxon>
        <taxon>Bacillota</taxon>
        <taxon>Clostridia</taxon>
        <taxon>Lachnospirales</taxon>
        <taxon>Lachnospiraceae</taxon>
        <taxon>Mediterraneibacter</taxon>
    </lineage>
</organism>
<protein>
    <submittedName>
        <fullName evidence="1">Uncharacterized protein</fullName>
    </submittedName>
</protein>
<keyword evidence="2" id="KW-1185">Reference proteome</keyword>